<comment type="caution">
    <text evidence="1">The sequence shown here is derived from an EMBL/GenBank/DDBJ whole genome shotgun (WGS) entry which is preliminary data.</text>
</comment>
<accession>A0A2N0D3Z2</accession>
<dbReference type="AlphaFoldDB" id="A0A2N0D3Z2"/>
<organism evidence="1 2">
    <name type="scientific">Rhizobium sullae</name>
    <name type="common">Rhizobium hedysari</name>
    <dbReference type="NCBI Taxonomy" id="50338"/>
    <lineage>
        <taxon>Bacteria</taxon>
        <taxon>Pseudomonadati</taxon>
        <taxon>Pseudomonadota</taxon>
        <taxon>Alphaproteobacteria</taxon>
        <taxon>Hyphomicrobiales</taxon>
        <taxon>Rhizobiaceae</taxon>
        <taxon>Rhizobium/Agrobacterium group</taxon>
        <taxon>Rhizobium</taxon>
    </lineage>
</organism>
<reference evidence="1 2" key="1">
    <citation type="submission" date="2017-11" db="EMBL/GenBank/DDBJ databases">
        <authorList>
            <person name="Han C.G."/>
        </authorList>
    </citation>
    <scope>NUCLEOTIDE SEQUENCE [LARGE SCALE GENOMIC DNA]</scope>
    <source>
        <strain evidence="1 2">HCNT1</strain>
    </source>
</reference>
<evidence type="ECO:0000313" key="2">
    <source>
        <dbReference type="Proteomes" id="UP000232164"/>
    </source>
</evidence>
<evidence type="ECO:0000313" key="1">
    <source>
        <dbReference type="EMBL" id="PKA40807.1"/>
    </source>
</evidence>
<sequence>MTQAARRRVSEARNAVICPHSLDFVCAFLFTAAHSMTSFKTRAADRDPQRYKEIPEVHTRQRDAPSGAFWLCVLFSSRKSTTFPGIPIPPETYQGRAYV</sequence>
<protein>
    <submittedName>
        <fullName evidence="1">Uncharacterized protein</fullName>
    </submittedName>
</protein>
<name>A0A2N0D3Z2_RHISU</name>
<gene>
    <name evidence="1" type="ORF">CWR43_25950</name>
</gene>
<dbReference type="EMBL" id="PIQN01000021">
    <property type="protein sequence ID" value="PKA40807.1"/>
    <property type="molecule type" value="Genomic_DNA"/>
</dbReference>
<reference evidence="1 2" key="2">
    <citation type="submission" date="2017-12" db="EMBL/GenBank/DDBJ databases">
        <title>Genome sequence of Rhizobium sullae HCNT1 isolated from Sulla coronaria nodules and featuring peculiar denitrification phenotypes.</title>
        <authorList>
            <person name="De Diego-Diaz B."/>
            <person name="Treu L."/>
            <person name="Campanaro S."/>
            <person name="Da Silva Duarte V."/>
            <person name="Basaglia M."/>
            <person name="Favaro L."/>
            <person name="Casella S."/>
            <person name="Squartini A."/>
        </authorList>
    </citation>
    <scope>NUCLEOTIDE SEQUENCE [LARGE SCALE GENOMIC DNA]</scope>
    <source>
        <strain evidence="1 2">HCNT1</strain>
    </source>
</reference>
<proteinExistence type="predicted"/>
<dbReference type="Proteomes" id="UP000232164">
    <property type="component" value="Unassembled WGS sequence"/>
</dbReference>